<organism evidence="2 3">
    <name type="scientific">Henosepilachna vigintioctopunctata</name>
    <dbReference type="NCBI Taxonomy" id="420089"/>
    <lineage>
        <taxon>Eukaryota</taxon>
        <taxon>Metazoa</taxon>
        <taxon>Ecdysozoa</taxon>
        <taxon>Arthropoda</taxon>
        <taxon>Hexapoda</taxon>
        <taxon>Insecta</taxon>
        <taxon>Pterygota</taxon>
        <taxon>Neoptera</taxon>
        <taxon>Endopterygota</taxon>
        <taxon>Coleoptera</taxon>
        <taxon>Polyphaga</taxon>
        <taxon>Cucujiformia</taxon>
        <taxon>Coccinelloidea</taxon>
        <taxon>Coccinellidae</taxon>
        <taxon>Epilachninae</taxon>
        <taxon>Epilachnini</taxon>
        <taxon>Henosepilachna</taxon>
    </lineage>
</organism>
<feature type="region of interest" description="Disordered" evidence="1">
    <location>
        <begin position="296"/>
        <end position="324"/>
    </location>
</feature>
<name>A0AAW1UUC3_9CUCU</name>
<keyword evidence="3" id="KW-1185">Reference proteome</keyword>
<sequence>METANESLTTKQYKNKQIQLVLDSSKCEIRTDANLFSACAAGPSQANNSQNYEHDDMDLTLLNTQVDDCFLRKGLYNLDQDRLINLSRINTNCLKQEVETPEKLYHSVSPPRRKRRRRNILDNVVINYGEVQGMQICNKPMDIPYEVLGEIYDKAPSAEALQNSIDARVEEVMKAAKSLFSKRTRTLYHWMHPNAPKQQIKAAVSASWESLGTQEKQFYTSQVLGRFGFPQCNLMINPQLGGIKQLPLLPDITDLNDISTNELQNAISSITSDGNVFFSPESQFQNNCRQIVRRKRLGRPPGSKNKKNLMAETSRGPINHDFQDDPELSEELQQFAMNLNLPSDIQ</sequence>
<accession>A0AAW1UUC3</accession>
<evidence type="ECO:0000313" key="2">
    <source>
        <dbReference type="EMBL" id="KAK9884439.1"/>
    </source>
</evidence>
<proteinExistence type="predicted"/>
<dbReference type="EMBL" id="JARQZJ010000093">
    <property type="protein sequence ID" value="KAK9884439.1"/>
    <property type="molecule type" value="Genomic_DNA"/>
</dbReference>
<gene>
    <name evidence="2" type="ORF">WA026_007286</name>
</gene>
<dbReference type="AlphaFoldDB" id="A0AAW1UUC3"/>
<evidence type="ECO:0000256" key="1">
    <source>
        <dbReference type="SAM" id="MobiDB-lite"/>
    </source>
</evidence>
<protein>
    <submittedName>
        <fullName evidence="2">Uncharacterized protein</fullName>
    </submittedName>
</protein>
<evidence type="ECO:0000313" key="3">
    <source>
        <dbReference type="Proteomes" id="UP001431783"/>
    </source>
</evidence>
<reference evidence="2 3" key="1">
    <citation type="submission" date="2023-03" db="EMBL/GenBank/DDBJ databases">
        <title>Genome insight into feeding habits of ladybird beetles.</title>
        <authorList>
            <person name="Li H.-S."/>
            <person name="Huang Y.-H."/>
            <person name="Pang H."/>
        </authorList>
    </citation>
    <scope>NUCLEOTIDE SEQUENCE [LARGE SCALE GENOMIC DNA]</scope>
    <source>
        <strain evidence="2">SYSU_2023b</strain>
        <tissue evidence="2">Whole body</tissue>
    </source>
</reference>
<dbReference type="Proteomes" id="UP001431783">
    <property type="component" value="Unassembled WGS sequence"/>
</dbReference>
<comment type="caution">
    <text evidence="2">The sequence shown here is derived from an EMBL/GenBank/DDBJ whole genome shotgun (WGS) entry which is preliminary data.</text>
</comment>